<feature type="transmembrane region" description="Helical" evidence="1">
    <location>
        <begin position="109"/>
        <end position="126"/>
    </location>
</feature>
<feature type="transmembrane region" description="Helical" evidence="1">
    <location>
        <begin position="167"/>
        <end position="195"/>
    </location>
</feature>
<evidence type="ECO:0000256" key="1">
    <source>
        <dbReference type="SAM" id="Phobius"/>
    </source>
</evidence>
<dbReference type="Proteomes" id="UP000564677">
    <property type="component" value="Unassembled WGS sequence"/>
</dbReference>
<feature type="transmembrane region" description="Helical" evidence="1">
    <location>
        <begin position="333"/>
        <end position="351"/>
    </location>
</feature>
<feature type="transmembrane region" description="Helical" evidence="1">
    <location>
        <begin position="12"/>
        <end position="31"/>
    </location>
</feature>
<feature type="transmembrane region" description="Helical" evidence="1">
    <location>
        <begin position="207"/>
        <end position="228"/>
    </location>
</feature>
<evidence type="ECO:0008006" key="4">
    <source>
        <dbReference type="Google" id="ProtNLM"/>
    </source>
</evidence>
<feature type="transmembrane region" description="Helical" evidence="1">
    <location>
        <begin position="138"/>
        <end position="155"/>
    </location>
</feature>
<sequence length="503" mass="56088">MLHWIRRQFDAHPVRAVMIVFAAYTVFKINLKFFAPEGPWWRGWHDQKQYLLSARAFLRLDLSPDQHWYPLLYPLAGAPFAWAPTPFVPINLACYALAFWGFHRVCARLGVGSFAAGLLFLAATIGDLRISKFWLEPWTTTMSAALIWLAFAEAADMMSGARRRPWLLGALLAGIALVRPADVVVGVVIGGFALWRPVLMERRWPDLARATGGAAAAFLPYAALYLAIYGWRLTDYTLLSGDYGFAFADLGWKASILLVDPAPWFPGETGLLRELPWLLTGAAGLILGVMRLRGPARWLTLCMALAALIYTAMMLAYVDLVPSGMWRFFNAHYFKWLFPMAALFTWLLLTWRDLRGLVVVAALVLLASFRIVPRPAMPQEPAKALAFAAPAAPWQDIYFARSAVVDAKGPQRSPADYHQLWMGNRVMAIAFKRRFEGEALWYGVTPASVATWPRGSGKAEVVLPGSWPQRPVARYATKLEFGYPCWAPPFPCGTGPGPALPRN</sequence>
<evidence type="ECO:0000313" key="2">
    <source>
        <dbReference type="EMBL" id="NIJ64895.1"/>
    </source>
</evidence>
<proteinExistence type="predicted"/>
<keyword evidence="1" id="KW-0812">Transmembrane</keyword>
<feature type="transmembrane region" description="Helical" evidence="1">
    <location>
        <begin position="298"/>
        <end position="321"/>
    </location>
</feature>
<keyword evidence="3" id="KW-1185">Reference proteome</keyword>
<gene>
    <name evidence="2" type="ORF">FHR20_001826</name>
</gene>
<dbReference type="AlphaFoldDB" id="A0A7X5UZ13"/>
<keyword evidence="1" id="KW-0472">Membrane</keyword>
<organism evidence="2 3">
    <name type="scientific">Sphingomonas leidyi</name>
    <dbReference type="NCBI Taxonomy" id="68569"/>
    <lineage>
        <taxon>Bacteria</taxon>
        <taxon>Pseudomonadati</taxon>
        <taxon>Pseudomonadota</taxon>
        <taxon>Alphaproteobacteria</taxon>
        <taxon>Sphingomonadales</taxon>
        <taxon>Sphingomonadaceae</taxon>
        <taxon>Sphingomonas</taxon>
    </lineage>
</organism>
<feature type="transmembrane region" description="Helical" evidence="1">
    <location>
        <begin position="80"/>
        <end position="102"/>
    </location>
</feature>
<protein>
    <recommendedName>
        <fullName evidence="4">Glycosyltransferase RgtA/B/C/D-like domain-containing protein</fullName>
    </recommendedName>
</protein>
<keyword evidence="1" id="KW-1133">Transmembrane helix</keyword>
<dbReference type="RefSeq" id="WP_167299198.1">
    <property type="nucleotide sequence ID" value="NZ_CP170557.1"/>
</dbReference>
<accession>A0A7X5UZ13</accession>
<dbReference type="EMBL" id="JAASQV010000001">
    <property type="protein sequence ID" value="NIJ64895.1"/>
    <property type="molecule type" value="Genomic_DNA"/>
</dbReference>
<evidence type="ECO:0000313" key="3">
    <source>
        <dbReference type="Proteomes" id="UP000564677"/>
    </source>
</evidence>
<comment type="caution">
    <text evidence="2">The sequence shown here is derived from an EMBL/GenBank/DDBJ whole genome shotgun (WGS) entry which is preliminary data.</text>
</comment>
<feature type="transmembrane region" description="Helical" evidence="1">
    <location>
        <begin position="357"/>
        <end position="373"/>
    </location>
</feature>
<reference evidence="2 3" key="1">
    <citation type="submission" date="2020-03" db="EMBL/GenBank/DDBJ databases">
        <title>Genomic Encyclopedia of Type Strains, Phase IV (KMG-IV): sequencing the most valuable type-strain genomes for metagenomic binning, comparative biology and taxonomic classification.</title>
        <authorList>
            <person name="Goeker M."/>
        </authorList>
    </citation>
    <scope>NUCLEOTIDE SEQUENCE [LARGE SCALE GENOMIC DNA]</scope>
    <source>
        <strain evidence="2 3">DSM 4733</strain>
    </source>
</reference>
<name>A0A7X5UZ13_9SPHN</name>